<proteinExistence type="predicted"/>
<dbReference type="HOGENOM" id="CLU_013985_4_5_11"/>
<organism evidence="4 5">
    <name type="scientific">Cryptosporangium arvum DSM 44712</name>
    <dbReference type="NCBI Taxonomy" id="927661"/>
    <lineage>
        <taxon>Bacteria</taxon>
        <taxon>Bacillati</taxon>
        <taxon>Actinomycetota</taxon>
        <taxon>Actinomycetes</taxon>
        <taxon>Cryptosporangiales</taxon>
        <taxon>Cryptosporangiaceae</taxon>
        <taxon>Cryptosporangium</taxon>
    </lineage>
</organism>
<dbReference type="CDD" id="cd04301">
    <property type="entry name" value="NAT_SF"/>
    <property type="match status" value="1"/>
</dbReference>
<dbReference type="InterPro" id="IPR016181">
    <property type="entry name" value="Acyl_CoA_acyltransferase"/>
</dbReference>
<feature type="domain" description="N-acetyltransferase" evidence="3">
    <location>
        <begin position="1"/>
        <end position="153"/>
    </location>
</feature>
<protein>
    <submittedName>
        <fullName evidence="4">Sortase-like acyltransferase</fullName>
    </submittedName>
</protein>
<evidence type="ECO:0000313" key="4">
    <source>
        <dbReference type="EMBL" id="EXG81493.1"/>
    </source>
</evidence>
<dbReference type="InterPro" id="IPR000182">
    <property type="entry name" value="GNAT_dom"/>
</dbReference>
<evidence type="ECO:0000256" key="2">
    <source>
        <dbReference type="ARBA" id="ARBA00023315"/>
    </source>
</evidence>
<dbReference type="SUPFAM" id="SSF55729">
    <property type="entry name" value="Acyl-CoA N-acyltransferases (Nat)"/>
    <property type="match status" value="1"/>
</dbReference>
<sequence>MIDAMAERHAAQVLEIYRAGIATRQATFETVVPPWAEFDAARLPGHRFVELDGTDVVGWVACSAVSRRPAYAGVVEHSVYVRPDASGRGIGGRLLDALITSTENDGIWTIQSAVFPENHASLALHTRRGFRVIGTRERIGRLDGVWRDTVLIERRSPTVG</sequence>
<comment type="caution">
    <text evidence="4">The sequence shown here is derived from an EMBL/GenBank/DDBJ whole genome shotgun (WGS) entry which is preliminary data.</text>
</comment>
<evidence type="ECO:0000259" key="3">
    <source>
        <dbReference type="PROSITE" id="PS51186"/>
    </source>
</evidence>
<name>A0A010Z242_9ACTN</name>
<keyword evidence="1 4" id="KW-0808">Transferase</keyword>
<dbReference type="PROSITE" id="PS51186">
    <property type="entry name" value="GNAT"/>
    <property type="match status" value="1"/>
</dbReference>
<keyword evidence="5" id="KW-1185">Reference proteome</keyword>
<dbReference type="Proteomes" id="UP000021053">
    <property type="component" value="Unassembled WGS sequence"/>
</dbReference>
<dbReference type="AlphaFoldDB" id="A0A010Z242"/>
<reference evidence="4 5" key="1">
    <citation type="submission" date="2013-07" db="EMBL/GenBank/DDBJ databases">
        <authorList>
            <consortium name="DOE Joint Genome Institute"/>
            <person name="Eisen J."/>
            <person name="Huntemann M."/>
            <person name="Han J."/>
            <person name="Chen A."/>
            <person name="Kyrpides N."/>
            <person name="Mavromatis K."/>
            <person name="Markowitz V."/>
            <person name="Palaniappan K."/>
            <person name="Ivanova N."/>
            <person name="Schaumberg A."/>
            <person name="Pati A."/>
            <person name="Liolios K."/>
            <person name="Nordberg H.P."/>
            <person name="Cantor M.N."/>
            <person name="Hua S.X."/>
            <person name="Woyke T."/>
        </authorList>
    </citation>
    <scope>NUCLEOTIDE SEQUENCE [LARGE SCALE GENOMIC DNA]</scope>
    <source>
        <strain evidence="4 5">DSM 44712</strain>
    </source>
</reference>
<dbReference type="GO" id="GO:0016747">
    <property type="term" value="F:acyltransferase activity, transferring groups other than amino-acyl groups"/>
    <property type="evidence" value="ECO:0007669"/>
    <property type="project" value="InterPro"/>
</dbReference>
<dbReference type="Gene3D" id="3.40.630.30">
    <property type="match status" value="1"/>
</dbReference>
<keyword evidence="2 4" id="KW-0012">Acyltransferase</keyword>
<gene>
    <name evidence="4" type="ORF">CryarDRAFT_2608</name>
</gene>
<dbReference type="PANTHER" id="PTHR43072">
    <property type="entry name" value="N-ACETYLTRANSFERASE"/>
    <property type="match status" value="1"/>
</dbReference>
<dbReference type="EMBL" id="JFBT01000001">
    <property type="protein sequence ID" value="EXG81493.1"/>
    <property type="molecule type" value="Genomic_DNA"/>
</dbReference>
<accession>A0A010Z242</accession>
<evidence type="ECO:0000313" key="5">
    <source>
        <dbReference type="Proteomes" id="UP000021053"/>
    </source>
</evidence>
<evidence type="ECO:0000256" key="1">
    <source>
        <dbReference type="ARBA" id="ARBA00022679"/>
    </source>
</evidence>
<dbReference type="Pfam" id="PF00583">
    <property type="entry name" value="Acetyltransf_1"/>
    <property type="match status" value="1"/>
</dbReference>
<dbReference type="PANTHER" id="PTHR43072:SF23">
    <property type="entry name" value="UPF0039 PROTEIN C11D3.02C"/>
    <property type="match status" value="1"/>
</dbReference>
<dbReference type="PATRIC" id="fig|927661.3.peg.2571"/>